<accession>A0A3L6ZYA2</accession>
<dbReference type="AlphaFoldDB" id="A0A3L6ZYA2"/>
<reference evidence="1 2" key="1">
    <citation type="submission" date="2018-10" db="EMBL/GenBank/DDBJ databases">
        <authorList>
            <person name="Li J."/>
        </authorList>
    </citation>
    <scope>NUCLEOTIDE SEQUENCE [LARGE SCALE GENOMIC DNA]</scope>
    <source>
        <strain evidence="1 2">IF 016277</strain>
    </source>
</reference>
<dbReference type="RefSeq" id="WP_121649761.1">
    <property type="nucleotide sequence ID" value="NZ_RCUX01000016.1"/>
</dbReference>
<keyword evidence="2" id="KW-1185">Reference proteome</keyword>
<protein>
    <submittedName>
        <fullName evidence="1">Uncharacterized protein</fullName>
    </submittedName>
</protein>
<dbReference type="Proteomes" id="UP000272503">
    <property type="component" value="Unassembled WGS sequence"/>
</dbReference>
<dbReference type="EMBL" id="RCUX01000016">
    <property type="protein sequence ID" value="RLP72784.1"/>
    <property type="molecule type" value="Genomic_DNA"/>
</dbReference>
<evidence type="ECO:0000313" key="1">
    <source>
        <dbReference type="EMBL" id="RLP72784.1"/>
    </source>
</evidence>
<name>A0A3L6ZYA2_9MICO</name>
<evidence type="ECO:0000313" key="2">
    <source>
        <dbReference type="Proteomes" id="UP000272503"/>
    </source>
</evidence>
<proteinExistence type="predicted"/>
<dbReference type="OrthoDB" id="4990479at2"/>
<comment type="caution">
    <text evidence="1">The sequence shown here is derived from an EMBL/GenBank/DDBJ whole genome shotgun (WGS) entry which is preliminary data.</text>
</comment>
<organism evidence="1 2">
    <name type="scientific">Mycetocola tolaasinivorans</name>
    <dbReference type="NCBI Taxonomy" id="76635"/>
    <lineage>
        <taxon>Bacteria</taxon>
        <taxon>Bacillati</taxon>
        <taxon>Actinomycetota</taxon>
        <taxon>Actinomycetes</taxon>
        <taxon>Micrococcales</taxon>
        <taxon>Microbacteriaceae</taxon>
        <taxon>Mycetocola</taxon>
    </lineage>
</organism>
<sequence length="178" mass="19749">MNPTPILVRISAVIGALALTLVLSGCLTLHPPKTDLPELRPARDAQIAEHYARAEGIGDDILAQIAPEEISNPPSGGGRSESMDAFDVKGWPRTLTWEKDFALYADGPRTPRQVADDLTPWLLDQGWDRSTSDYQPSDPAYAENIFLRDQDLLAIRYTVKPPPYGQTMVLMIRLPRVK</sequence>
<gene>
    <name evidence="1" type="ORF">D9V32_15180</name>
</gene>